<name>A0A919YJB4_9BACL</name>
<keyword evidence="4 7" id="KW-1133">Transmembrane helix</keyword>
<organism evidence="8 9">
    <name type="scientific">Paenibacillus azoreducens</name>
    <dbReference type="NCBI Taxonomy" id="116718"/>
    <lineage>
        <taxon>Bacteria</taxon>
        <taxon>Bacillati</taxon>
        <taxon>Bacillota</taxon>
        <taxon>Bacilli</taxon>
        <taxon>Bacillales</taxon>
        <taxon>Paenibacillaceae</taxon>
        <taxon>Paenibacillus</taxon>
    </lineage>
</organism>
<dbReference type="InterPro" id="IPR010343">
    <property type="entry name" value="ArAE_1"/>
</dbReference>
<gene>
    <name evidence="8" type="ORF">J34TS1_51830</name>
</gene>
<dbReference type="Proteomes" id="UP000682811">
    <property type="component" value="Unassembled WGS sequence"/>
</dbReference>
<dbReference type="InterPro" id="IPR052984">
    <property type="entry name" value="UPF0421"/>
</dbReference>
<proteinExistence type="predicted"/>
<dbReference type="AlphaFoldDB" id="A0A919YJB4"/>
<feature type="coiled-coil region" evidence="6">
    <location>
        <begin position="197"/>
        <end position="251"/>
    </location>
</feature>
<evidence type="ECO:0000256" key="6">
    <source>
        <dbReference type="SAM" id="Coils"/>
    </source>
</evidence>
<evidence type="ECO:0000256" key="1">
    <source>
        <dbReference type="ARBA" id="ARBA00004651"/>
    </source>
</evidence>
<comment type="subcellular location">
    <subcellularLocation>
        <location evidence="1">Cell membrane</location>
        <topology evidence="1">Multi-pass membrane protein</topology>
    </subcellularLocation>
</comment>
<sequence>MKTKIADFIRNNGIVWKMPLAAALSWEAAKWAGSNHPYLAPLTAILCIQITVSKSIQFAWQRVIGTIAGVLVTSYIAPYIGLNGWSIGLLMLLGSIIVWRMNLDHAVTIQVAISILLVLYFQSKMPSYPYDRIRDTVIGAVVAVLIHILLFPPDSINTAKQKMIRFADHLTVLFFKTAEWVEDGCSTSKAPTIEKELQTLFQKLHQATTDLDKANQSLRYNLLAQKKRAAIDELTRQMDQLRSSFANLSDMIRIFIKWSKSGNFSKEDGRIWGDHLNTLGLLVKNWKTMLDDSKQTMFEPTSASLAIKAPAHMANEQYPLALYMNAEQVVQDFQKNIFFNKNS</sequence>
<evidence type="ECO:0000313" key="9">
    <source>
        <dbReference type="Proteomes" id="UP000682811"/>
    </source>
</evidence>
<feature type="transmembrane region" description="Helical" evidence="7">
    <location>
        <begin position="133"/>
        <end position="151"/>
    </location>
</feature>
<keyword evidence="5 7" id="KW-0472">Membrane</keyword>
<dbReference type="PANTHER" id="PTHR40064:SF1">
    <property type="entry name" value="MEMBRANE PROTEIN"/>
    <property type="match status" value="1"/>
</dbReference>
<feature type="transmembrane region" description="Helical" evidence="7">
    <location>
        <begin position="102"/>
        <end position="121"/>
    </location>
</feature>
<dbReference type="RefSeq" id="WP_212980629.1">
    <property type="nucleotide sequence ID" value="NZ_AP025343.1"/>
</dbReference>
<evidence type="ECO:0000256" key="4">
    <source>
        <dbReference type="ARBA" id="ARBA00022989"/>
    </source>
</evidence>
<evidence type="ECO:0000256" key="7">
    <source>
        <dbReference type="SAM" id="Phobius"/>
    </source>
</evidence>
<protein>
    <recommendedName>
        <fullName evidence="10">FUSC family protein</fullName>
    </recommendedName>
</protein>
<dbReference type="EMBL" id="BORT01000032">
    <property type="protein sequence ID" value="GIO50418.1"/>
    <property type="molecule type" value="Genomic_DNA"/>
</dbReference>
<comment type="caution">
    <text evidence="8">The sequence shown here is derived from an EMBL/GenBank/DDBJ whole genome shotgun (WGS) entry which is preliminary data.</text>
</comment>
<keyword evidence="2" id="KW-1003">Cell membrane</keyword>
<accession>A0A919YJB4</accession>
<dbReference type="PANTHER" id="PTHR40064">
    <property type="entry name" value="MEMBRANE PROTEIN-RELATED"/>
    <property type="match status" value="1"/>
</dbReference>
<reference evidence="8 9" key="1">
    <citation type="submission" date="2021-03" db="EMBL/GenBank/DDBJ databases">
        <title>Antimicrobial resistance genes in bacteria isolated from Japanese honey, and their potential for conferring macrolide and lincosamide resistance in the American foulbrood pathogen Paenibacillus larvae.</title>
        <authorList>
            <person name="Okamoto M."/>
            <person name="Kumagai M."/>
            <person name="Kanamori H."/>
            <person name="Takamatsu D."/>
        </authorList>
    </citation>
    <scope>NUCLEOTIDE SEQUENCE [LARGE SCALE GENOMIC DNA]</scope>
    <source>
        <strain evidence="8 9">J34TS1</strain>
    </source>
</reference>
<keyword evidence="3 7" id="KW-0812">Transmembrane</keyword>
<evidence type="ECO:0000256" key="2">
    <source>
        <dbReference type="ARBA" id="ARBA00022475"/>
    </source>
</evidence>
<dbReference type="GO" id="GO:0005886">
    <property type="term" value="C:plasma membrane"/>
    <property type="evidence" value="ECO:0007669"/>
    <property type="project" value="UniProtKB-SubCell"/>
</dbReference>
<evidence type="ECO:0000256" key="3">
    <source>
        <dbReference type="ARBA" id="ARBA00022692"/>
    </source>
</evidence>
<dbReference type="Pfam" id="PF06081">
    <property type="entry name" value="ArAE_1"/>
    <property type="match status" value="1"/>
</dbReference>
<evidence type="ECO:0000313" key="8">
    <source>
        <dbReference type="EMBL" id="GIO50418.1"/>
    </source>
</evidence>
<evidence type="ECO:0008006" key="10">
    <source>
        <dbReference type="Google" id="ProtNLM"/>
    </source>
</evidence>
<keyword evidence="9" id="KW-1185">Reference proteome</keyword>
<evidence type="ECO:0000256" key="5">
    <source>
        <dbReference type="ARBA" id="ARBA00023136"/>
    </source>
</evidence>
<keyword evidence="6" id="KW-0175">Coiled coil</keyword>